<evidence type="ECO:0000256" key="2">
    <source>
        <dbReference type="SAM" id="SignalP"/>
    </source>
</evidence>
<feature type="region of interest" description="Disordered" evidence="1">
    <location>
        <begin position="180"/>
        <end position="200"/>
    </location>
</feature>
<keyword evidence="4" id="KW-1185">Reference proteome</keyword>
<sequence>MSNLTSARPTHNKKPCARLSALILIASFLSLSFNLAAQDKDLELQTEPSVTKIPLTGDVKITSEGTVLATPVDPTVCQATSSCDGVQVNLSSFTANDEQSLLSIDQGTTVYFEWESRGAWSCETLGNLPGWDAGELKPTRATGLQQSVSTNSLEAGEYTAGLICANGSVTSSSNVITVDLAESSSPPPDPTSCPSNRQPPPGWARVTTCLYNSSADCTDFGAIFGGDGTVTTVNTGNIRNVVLNEDSDQEYIAMRLTTQGLSPTTSRQVQIEGPQNPIGNYGGGGKMVTISTCPGDFNKNEIINDSGCYFEGSSFINDGLISIGSLTVGGTSSTASCKLESDQTYYLNILYTSSPAGTSPENIQPSSCADGKSGCGNQWVVQ</sequence>
<dbReference type="Proteomes" id="UP000484885">
    <property type="component" value="Unassembled WGS sequence"/>
</dbReference>
<evidence type="ECO:0000313" key="3">
    <source>
        <dbReference type="EMBL" id="NDY94975.1"/>
    </source>
</evidence>
<comment type="caution">
    <text evidence="3">The sequence shown here is derived from an EMBL/GenBank/DDBJ whole genome shotgun (WGS) entry which is preliminary data.</text>
</comment>
<dbReference type="AlphaFoldDB" id="A0A845V4U2"/>
<evidence type="ECO:0000256" key="1">
    <source>
        <dbReference type="SAM" id="MobiDB-lite"/>
    </source>
</evidence>
<dbReference type="RefSeq" id="WP_164210387.1">
    <property type="nucleotide sequence ID" value="NZ_JAAGSC010000034.1"/>
</dbReference>
<proteinExistence type="predicted"/>
<reference evidence="3 4" key="1">
    <citation type="submission" date="2020-02" db="EMBL/GenBank/DDBJ databases">
        <authorList>
            <person name="Zhang X.-Y."/>
        </authorList>
    </citation>
    <scope>NUCLEOTIDE SEQUENCE [LARGE SCALE GENOMIC DNA]</scope>
    <source>
        <strain evidence="3 4">C33</strain>
    </source>
</reference>
<keyword evidence="2" id="KW-0732">Signal</keyword>
<name>A0A845V4U2_9GAMM</name>
<feature type="chain" id="PRO_5032299050" description="Ig-like domain-containing protein" evidence="2">
    <location>
        <begin position="37"/>
        <end position="382"/>
    </location>
</feature>
<evidence type="ECO:0000313" key="4">
    <source>
        <dbReference type="Proteomes" id="UP000484885"/>
    </source>
</evidence>
<dbReference type="EMBL" id="JAAGSC010000034">
    <property type="protein sequence ID" value="NDY94975.1"/>
    <property type="molecule type" value="Genomic_DNA"/>
</dbReference>
<evidence type="ECO:0008006" key="5">
    <source>
        <dbReference type="Google" id="ProtNLM"/>
    </source>
</evidence>
<protein>
    <recommendedName>
        <fullName evidence="5">Ig-like domain-containing protein</fullName>
    </recommendedName>
</protein>
<gene>
    <name evidence="3" type="ORF">G3I74_04450</name>
</gene>
<accession>A0A845V4U2</accession>
<feature type="compositionally biased region" description="Pro residues" evidence="1">
    <location>
        <begin position="185"/>
        <end position="200"/>
    </location>
</feature>
<feature type="signal peptide" evidence="2">
    <location>
        <begin position="1"/>
        <end position="36"/>
    </location>
</feature>
<organism evidence="3 4">
    <name type="scientific">Wenzhouxiangella limi</name>
    <dbReference type="NCBI Taxonomy" id="2707351"/>
    <lineage>
        <taxon>Bacteria</taxon>
        <taxon>Pseudomonadati</taxon>
        <taxon>Pseudomonadota</taxon>
        <taxon>Gammaproteobacteria</taxon>
        <taxon>Chromatiales</taxon>
        <taxon>Wenzhouxiangellaceae</taxon>
        <taxon>Wenzhouxiangella</taxon>
    </lineage>
</organism>